<dbReference type="Pfam" id="PF10768">
    <property type="entry name" value="FliX"/>
    <property type="match status" value="1"/>
</dbReference>
<accession>A0A4Q0M590</accession>
<name>A0A4Q0M590_9HYPH</name>
<dbReference type="RefSeq" id="WP_128779326.1">
    <property type="nucleotide sequence ID" value="NZ_RYFI01000028.1"/>
</dbReference>
<evidence type="ECO:0008006" key="4">
    <source>
        <dbReference type="Google" id="ProtNLM"/>
    </source>
</evidence>
<evidence type="ECO:0000313" key="2">
    <source>
        <dbReference type="EMBL" id="RXF68094.1"/>
    </source>
</evidence>
<protein>
    <recommendedName>
        <fullName evidence="4">Flagellar assembly regulator FliX</fullName>
    </recommendedName>
</protein>
<comment type="caution">
    <text evidence="2">The sequence shown here is derived from an EMBL/GenBank/DDBJ whole genome shotgun (WGS) entry which is preliminary data.</text>
</comment>
<dbReference type="Proteomes" id="UP000289708">
    <property type="component" value="Unassembled WGS sequence"/>
</dbReference>
<dbReference type="EMBL" id="RYFI01000028">
    <property type="protein sequence ID" value="RXF68094.1"/>
    <property type="molecule type" value="Genomic_DNA"/>
</dbReference>
<dbReference type="InterPro" id="IPR019704">
    <property type="entry name" value="Flagellar_assmbl_FliX_class2"/>
</dbReference>
<reference evidence="2 3" key="1">
    <citation type="submission" date="2018-12" db="EMBL/GenBank/DDBJ databases">
        <title>bacterium Hansschlegelia zhihuaiae S113.</title>
        <authorList>
            <person name="He J."/>
        </authorList>
    </citation>
    <scope>NUCLEOTIDE SEQUENCE [LARGE SCALE GENOMIC DNA]</scope>
    <source>
        <strain evidence="2 3">S 113</strain>
    </source>
</reference>
<evidence type="ECO:0000313" key="3">
    <source>
        <dbReference type="Proteomes" id="UP000289708"/>
    </source>
</evidence>
<proteinExistence type="predicted"/>
<gene>
    <name evidence="2" type="ORF">EK403_20535</name>
</gene>
<dbReference type="OrthoDB" id="8005693at2"/>
<dbReference type="GO" id="GO:0044781">
    <property type="term" value="P:bacterial-type flagellum organization"/>
    <property type="evidence" value="ECO:0007669"/>
    <property type="project" value="InterPro"/>
</dbReference>
<keyword evidence="3" id="KW-1185">Reference proteome</keyword>
<sequence length="136" mass="14068">MRIDGLGRAIGGGPQRAGATRGAFFQLSDPGTSAAARAPSPLRQSPGLDALIALQAVETELPRERRKREIARGRSLLDALDGMKLALVGGQDDDAALGALAAQLSEARGATGEIGLDDALAAIELRAQVEMAKRGR</sequence>
<organism evidence="2 3">
    <name type="scientific">Hansschlegelia zhihuaiae</name>
    <dbReference type="NCBI Taxonomy" id="405005"/>
    <lineage>
        <taxon>Bacteria</taxon>
        <taxon>Pseudomonadati</taxon>
        <taxon>Pseudomonadota</taxon>
        <taxon>Alphaproteobacteria</taxon>
        <taxon>Hyphomicrobiales</taxon>
        <taxon>Methylopilaceae</taxon>
        <taxon>Hansschlegelia</taxon>
    </lineage>
</organism>
<feature type="region of interest" description="Disordered" evidence="1">
    <location>
        <begin position="1"/>
        <end position="20"/>
    </location>
</feature>
<dbReference type="AlphaFoldDB" id="A0A4Q0M590"/>
<evidence type="ECO:0000256" key="1">
    <source>
        <dbReference type="SAM" id="MobiDB-lite"/>
    </source>
</evidence>